<dbReference type="PANTHER" id="PTHR30222:SF12">
    <property type="entry name" value="NORSPERMIDINE SENSOR"/>
    <property type="match status" value="1"/>
</dbReference>
<dbReference type="PRINTS" id="PR00909">
    <property type="entry name" value="SPERMDNBNDNG"/>
</dbReference>
<dbReference type="InterPro" id="IPR001188">
    <property type="entry name" value="Sperm_putr-bd"/>
</dbReference>
<evidence type="ECO:0000256" key="3">
    <source>
        <dbReference type="ARBA" id="ARBA00022729"/>
    </source>
</evidence>
<evidence type="ECO:0000313" key="9">
    <source>
        <dbReference type="Proteomes" id="UP000242432"/>
    </source>
</evidence>
<proteinExistence type="inferred from homology"/>
<dbReference type="Proteomes" id="UP000242432">
    <property type="component" value="Unassembled WGS sequence"/>
</dbReference>
<dbReference type="CDD" id="cd13659">
    <property type="entry name" value="PBP2_PotF"/>
    <property type="match status" value="1"/>
</dbReference>
<comment type="subcellular location">
    <subcellularLocation>
        <location evidence="1 5">Periplasm</location>
    </subcellularLocation>
</comment>
<gene>
    <name evidence="8" type="ORF">SAMN02745213_01836</name>
</gene>
<evidence type="ECO:0000256" key="5">
    <source>
        <dbReference type="PIRNR" id="PIRNR019574"/>
    </source>
</evidence>
<keyword evidence="2 5" id="KW-0813">Transport</keyword>
<protein>
    <recommendedName>
        <fullName evidence="5">Putrescine-binding periplasmic protein</fullName>
    </recommendedName>
</protein>
<feature type="binding site" evidence="6">
    <location>
        <position position="81"/>
    </location>
    <ligand>
        <name>spermidine</name>
        <dbReference type="ChEBI" id="CHEBI:57834"/>
    </ligand>
</feature>
<evidence type="ECO:0000256" key="1">
    <source>
        <dbReference type="ARBA" id="ARBA00004418"/>
    </source>
</evidence>
<comment type="similarity">
    <text evidence="5">Belongs to the bacterial solute-binding protein PotD/PotF family.</text>
</comment>
<evidence type="ECO:0000256" key="4">
    <source>
        <dbReference type="ARBA" id="ARBA00022764"/>
    </source>
</evidence>
<dbReference type="RefSeq" id="WP_078929205.1">
    <property type="nucleotide sequence ID" value="NZ_FUXX01000036.1"/>
</dbReference>
<dbReference type="Pfam" id="PF13416">
    <property type="entry name" value="SBP_bac_8"/>
    <property type="match status" value="1"/>
</dbReference>
<evidence type="ECO:0000256" key="2">
    <source>
        <dbReference type="ARBA" id="ARBA00022448"/>
    </source>
</evidence>
<dbReference type="AlphaFoldDB" id="A0A1T4VNL9"/>
<dbReference type="GO" id="GO:0015846">
    <property type="term" value="P:polyamine transport"/>
    <property type="evidence" value="ECO:0007669"/>
    <property type="project" value="InterPro"/>
</dbReference>
<keyword evidence="4 5" id="KW-0574">Periplasm</keyword>
<keyword evidence="9" id="KW-1185">Reference proteome</keyword>
<dbReference type="PIRSF" id="PIRSF019574">
    <property type="entry name" value="Periplasmic_polyamine_BP"/>
    <property type="match status" value="1"/>
</dbReference>
<accession>A0A1T4VNL9</accession>
<reference evidence="9" key="1">
    <citation type="submission" date="2017-02" db="EMBL/GenBank/DDBJ databases">
        <authorList>
            <person name="Varghese N."/>
            <person name="Submissions S."/>
        </authorList>
    </citation>
    <scope>NUCLEOTIDE SEQUENCE [LARGE SCALE GENOMIC DNA]</scope>
    <source>
        <strain evidence="9">DSM 3072</strain>
    </source>
</reference>
<evidence type="ECO:0000313" key="8">
    <source>
        <dbReference type="EMBL" id="SKA66563.1"/>
    </source>
</evidence>
<dbReference type="PANTHER" id="PTHR30222">
    <property type="entry name" value="SPERMIDINE/PUTRESCINE-BINDING PERIPLASMIC PROTEIN"/>
    <property type="match status" value="1"/>
</dbReference>
<organism evidence="8 9">
    <name type="scientific">Succinivibrio dextrinosolvens DSM 3072</name>
    <dbReference type="NCBI Taxonomy" id="1123324"/>
    <lineage>
        <taxon>Bacteria</taxon>
        <taxon>Pseudomonadati</taxon>
        <taxon>Pseudomonadota</taxon>
        <taxon>Gammaproteobacteria</taxon>
        <taxon>Aeromonadales</taxon>
        <taxon>Succinivibrionaceae</taxon>
        <taxon>Succinivibrio</taxon>
    </lineage>
</organism>
<dbReference type="EMBL" id="FUXX01000036">
    <property type="protein sequence ID" value="SKA66563.1"/>
    <property type="molecule type" value="Genomic_DNA"/>
</dbReference>
<dbReference type="InterPro" id="IPR006059">
    <property type="entry name" value="SBP"/>
</dbReference>
<sequence>MKNFSKTVVGLAFLSAATASNAGYDVNVWNWSDYIGETTVEDFEKATGLKTNYALFDSNEMVEARLLSGKSGFDAVMMTSYYVPRLAKAGALQKIDKSKIPNWKNLDPVRMEALAKIDPDNQDAYPYTEISVGIGYNKQKIAEIFGKDFKLDSWDVLFKPENSKKLKQCGIAIIDSPIEVISTAMHVLGKNPNSENASDYDEALKVLTSLAANVSYFHSSRYINDLASGEICMAVGYSGDVLQATERAKANKLDIEYVIPKEGSVFWFDCWTIAANADHYDAAHKWFNYLLDPKVATTVANDMRYMMPVTDAIAGLDDVLKANPSLNIPEDKMKTMYFLTPTSSKVTKITNKVWNSMKLNSGKAEENSGEGWD</sequence>
<feature type="chain" id="PRO_5013001659" description="Putrescine-binding periplasmic protein" evidence="7">
    <location>
        <begin position="23"/>
        <end position="373"/>
    </location>
</feature>
<dbReference type="GO" id="GO:0019808">
    <property type="term" value="F:polyamine binding"/>
    <property type="evidence" value="ECO:0007669"/>
    <property type="project" value="InterPro"/>
</dbReference>
<evidence type="ECO:0000256" key="7">
    <source>
        <dbReference type="SAM" id="SignalP"/>
    </source>
</evidence>
<dbReference type="GO" id="GO:0042597">
    <property type="term" value="C:periplasmic space"/>
    <property type="evidence" value="ECO:0007669"/>
    <property type="project" value="UniProtKB-SubCell"/>
</dbReference>
<name>A0A1T4VNL9_9GAMM</name>
<dbReference type="STRING" id="83771.SAMN02910357_01894"/>
<dbReference type="Gene3D" id="3.40.190.10">
    <property type="entry name" value="Periplasmic binding protein-like II"/>
    <property type="match status" value="2"/>
</dbReference>
<comment type="function">
    <text evidence="5">Required for the activity of the bacterial periplasmic transport system of putrescine.</text>
</comment>
<evidence type="ECO:0000256" key="6">
    <source>
        <dbReference type="PIRSR" id="PIRSR019574-1"/>
    </source>
</evidence>
<feature type="signal peptide" evidence="7">
    <location>
        <begin position="1"/>
        <end position="22"/>
    </location>
</feature>
<dbReference type="SUPFAM" id="SSF53850">
    <property type="entry name" value="Periplasmic binding protein-like II"/>
    <property type="match status" value="1"/>
</dbReference>
<keyword evidence="3 7" id="KW-0732">Signal</keyword>